<reference evidence="5 6" key="1">
    <citation type="journal article" date="2019" name="Emerg. Microbes Infect.">
        <title>Comprehensive subspecies identification of 175 nontuberculous mycobacteria species based on 7547 genomic profiles.</title>
        <authorList>
            <person name="Matsumoto Y."/>
            <person name="Kinjo T."/>
            <person name="Motooka D."/>
            <person name="Nabeya D."/>
            <person name="Jung N."/>
            <person name="Uechi K."/>
            <person name="Horii T."/>
            <person name="Iida T."/>
            <person name="Fujita J."/>
            <person name="Nakamura S."/>
        </authorList>
    </citation>
    <scope>NUCLEOTIDE SEQUENCE [LARGE SCALE GENOMIC DNA]</scope>
    <source>
        <strain evidence="5 6">JCM 30395</strain>
    </source>
</reference>
<dbReference type="GO" id="GO:0003677">
    <property type="term" value="F:DNA binding"/>
    <property type="evidence" value="ECO:0007669"/>
    <property type="project" value="UniProtKB-KW"/>
</dbReference>
<protein>
    <submittedName>
        <fullName evidence="5">DNA-binding protein</fullName>
    </submittedName>
</protein>
<dbReference type="RefSeq" id="WP_163699151.1">
    <property type="nucleotide sequence ID" value="NZ_AP022595.1"/>
</dbReference>
<evidence type="ECO:0000256" key="3">
    <source>
        <dbReference type="ARBA" id="ARBA00022490"/>
    </source>
</evidence>
<evidence type="ECO:0000313" key="6">
    <source>
        <dbReference type="Proteomes" id="UP000466445"/>
    </source>
</evidence>
<dbReference type="AlphaFoldDB" id="A0A7I7SW52"/>
<keyword evidence="5" id="KW-0238">DNA-binding</keyword>
<evidence type="ECO:0000256" key="1">
    <source>
        <dbReference type="ARBA" id="ARBA00004496"/>
    </source>
</evidence>
<comment type="subcellular location">
    <subcellularLocation>
        <location evidence="1">Cytoplasm</location>
    </subcellularLocation>
</comment>
<proteinExistence type="inferred from homology"/>
<evidence type="ECO:0000313" key="5">
    <source>
        <dbReference type="EMBL" id="BBY60541.1"/>
    </source>
</evidence>
<keyword evidence="4" id="KW-0143">Chaperone</keyword>
<organism evidence="5 6">
    <name type="scientific">Mycolicibacterium sarraceniae</name>
    <dbReference type="NCBI Taxonomy" id="1534348"/>
    <lineage>
        <taxon>Bacteria</taxon>
        <taxon>Bacillati</taxon>
        <taxon>Actinomycetota</taxon>
        <taxon>Actinomycetes</taxon>
        <taxon>Mycobacteriales</taxon>
        <taxon>Mycobacteriaceae</taxon>
        <taxon>Mycolicibacterium</taxon>
    </lineage>
</organism>
<comment type="similarity">
    <text evidence="2">Belongs to the EspG family.</text>
</comment>
<keyword evidence="6" id="KW-1185">Reference proteome</keyword>
<evidence type="ECO:0000256" key="2">
    <source>
        <dbReference type="ARBA" id="ARBA00006411"/>
    </source>
</evidence>
<accession>A0A7I7SW52</accession>
<gene>
    <name evidence="5" type="ORF">MSAR_36770</name>
</gene>
<dbReference type="Pfam" id="PF14011">
    <property type="entry name" value="ESX-1_EspG"/>
    <property type="match status" value="1"/>
</dbReference>
<dbReference type="Proteomes" id="UP000466445">
    <property type="component" value="Chromosome"/>
</dbReference>
<dbReference type="EMBL" id="AP022595">
    <property type="protein sequence ID" value="BBY60541.1"/>
    <property type="molecule type" value="Genomic_DNA"/>
</dbReference>
<sequence length="282" mass="30362">MPAADAIELSVDAAWFIADEAGVGPFPWVLAITPPYRDASERGVFASRQIAELTRFGVMVDGQIAPAVRRWIYVVCQPERWLELRYVSGTGSSADQLRGIVARADDHMVVALRNAQLVTFTALDIATGLAMSRVVTAGLPGRPPAHFEDFALPLRVGARADQQLRDGAELCDVMCHLGIPESARAVVRGVFEGPTSYVEIVAGQRCDAARLTSEVGIAVVDNASQRLVVSPTRAFDGEWVSVFAPGTDMAVALAIERLTATLPDGPWFSPLQSVRDFTAQTI</sequence>
<dbReference type="KEGG" id="msar:MSAR_36770"/>
<evidence type="ECO:0000256" key="4">
    <source>
        <dbReference type="ARBA" id="ARBA00023186"/>
    </source>
</evidence>
<keyword evidence="3" id="KW-0963">Cytoplasm</keyword>
<dbReference type="InterPro" id="IPR025734">
    <property type="entry name" value="EspG"/>
</dbReference>
<dbReference type="GO" id="GO:0005737">
    <property type="term" value="C:cytoplasm"/>
    <property type="evidence" value="ECO:0007669"/>
    <property type="project" value="UniProtKB-SubCell"/>
</dbReference>
<name>A0A7I7SW52_9MYCO</name>